<feature type="domain" description="PucR C-terminal helix-turn-helix" evidence="4">
    <location>
        <begin position="505"/>
        <end position="562"/>
    </location>
</feature>
<dbReference type="Pfam" id="PF13556">
    <property type="entry name" value="HTH_30"/>
    <property type="match status" value="1"/>
</dbReference>
<comment type="caution">
    <text evidence="6">The sequence shown here is derived from an EMBL/GenBank/DDBJ whole genome shotgun (WGS) entry which is preliminary data.</text>
</comment>
<evidence type="ECO:0000313" key="7">
    <source>
        <dbReference type="Proteomes" id="UP001180754"/>
    </source>
</evidence>
<dbReference type="RefSeq" id="WP_311725547.1">
    <property type="nucleotide sequence ID" value="NZ_JAVRFD010000009.1"/>
</dbReference>
<sequence>MTSTAFTRDERGARDRSLSPRARGLLLCSTAMFDSRDETEILHRAMAQVAALGPGRAEAGYLVVGGALTRCHDDGAAGADGIAAAALDERVRELGGRDGPVRLPGQAWGWAYALREPGGLRGQLVVSSGVPPSEDDRFWLTVLARQTAAALAGAAAHRRERERAAELRRARAEQQAVRERLESSRSDLEHERGVLDTLHRAALHGDGEAGIAEALHKITGFAAGVEDRFGNPRAWAGPGRPDPYPRPDPARHEELLRDTARGGRPVRVRERLLAVAAPQGEVLGALFLVDPEERADERARLALGHATASLALELAHQRTLAEVELRLRRDLVEDLLTGTDDASAYARAQALGHDLHGPHYVVAVRWAERAADASFAAAVDRSAAAVGLRSLLARRSGVVVLVADGRPAGDDLHAALSREAGTPGGAVGVGARCDSPGEIPRSYREALRALEVRRRSPTAYGTTFFEDLGLYRILRAGNDYQEVDGFVREWLGPLLDYDSAHRTDLVPTLSQYFDCGGNYSRTAAALVVHRSTLRYRLQRIREISGSDLTNVETRLNLQVATRVWKIMRTCPD</sequence>
<evidence type="ECO:0000256" key="3">
    <source>
        <dbReference type="SAM" id="MobiDB-lite"/>
    </source>
</evidence>
<evidence type="ECO:0000256" key="2">
    <source>
        <dbReference type="SAM" id="Coils"/>
    </source>
</evidence>
<dbReference type="InterPro" id="IPR051448">
    <property type="entry name" value="CdaR-like_regulators"/>
</dbReference>
<dbReference type="Gene3D" id="1.10.10.2840">
    <property type="entry name" value="PucR C-terminal helix-turn-helix domain"/>
    <property type="match status" value="1"/>
</dbReference>
<dbReference type="PANTHER" id="PTHR33744">
    <property type="entry name" value="CARBOHYDRATE DIACID REGULATOR"/>
    <property type="match status" value="1"/>
</dbReference>
<keyword evidence="2" id="KW-0175">Coiled coil</keyword>
<dbReference type="PANTHER" id="PTHR33744:SF1">
    <property type="entry name" value="DNA-BINDING TRANSCRIPTIONAL ACTIVATOR ADER"/>
    <property type="match status" value="1"/>
</dbReference>
<dbReference type="InterPro" id="IPR025736">
    <property type="entry name" value="PucR_C-HTH_dom"/>
</dbReference>
<dbReference type="EMBL" id="JAVRFD010000009">
    <property type="protein sequence ID" value="MDT0545079.1"/>
    <property type="molecule type" value="Genomic_DNA"/>
</dbReference>
<comment type="similarity">
    <text evidence="1">Belongs to the CdaR family.</text>
</comment>
<reference evidence="6" key="1">
    <citation type="submission" date="2024-05" db="EMBL/GenBank/DDBJ databases">
        <title>30 novel species of actinomycetes from the DSMZ collection.</title>
        <authorList>
            <person name="Nouioui I."/>
        </authorList>
    </citation>
    <scope>NUCLEOTIDE SEQUENCE</scope>
    <source>
        <strain evidence="6">DSM 41529</strain>
    </source>
</reference>
<accession>A0ABU2XGM7</accession>
<evidence type="ECO:0000259" key="4">
    <source>
        <dbReference type="Pfam" id="PF13556"/>
    </source>
</evidence>
<gene>
    <name evidence="6" type="ORF">RND15_20540</name>
</gene>
<evidence type="ECO:0000256" key="1">
    <source>
        <dbReference type="ARBA" id="ARBA00006754"/>
    </source>
</evidence>
<protein>
    <submittedName>
        <fullName evidence="6">Helix-turn-helix domain-containing protein</fullName>
    </submittedName>
</protein>
<dbReference type="InterPro" id="IPR041522">
    <property type="entry name" value="CdaR_GGDEF"/>
</dbReference>
<dbReference type="Pfam" id="PF17853">
    <property type="entry name" value="GGDEF_2"/>
    <property type="match status" value="1"/>
</dbReference>
<evidence type="ECO:0000259" key="5">
    <source>
        <dbReference type="Pfam" id="PF17853"/>
    </source>
</evidence>
<evidence type="ECO:0000313" key="6">
    <source>
        <dbReference type="EMBL" id="MDT0545079.1"/>
    </source>
</evidence>
<feature type="region of interest" description="Disordered" evidence="3">
    <location>
        <begin position="230"/>
        <end position="251"/>
    </location>
</feature>
<proteinExistence type="inferred from homology"/>
<organism evidence="6 7">
    <name type="scientific">Streptomyces lonegramiae</name>
    <dbReference type="NCBI Taxonomy" id="3075524"/>
    <lineage>
        <taxon>Bacteria</taxon>
        <taxon>Bacillati</taxon>
        <taxon>Actinomycetota</taxon>
        <taxon>Actinomycetes</taxon>
        <taxon>Kitasatosporales</taxon>
        <taxon>Streptomycetaceae</taxon>
        <taxon>Streptomyces</taxon>
    </lineage>
</organism>
<feature type="coiled-coil region" evidence="2">
    <location>
        <begin position="164"/>
        <end position="191"/>
    </location>
</feature>
<name>A0ABU2XGM7_9ACTN</name>
<keyword evidence="7" id="KW-1185">Reference proteome</keyword>
<dbReference type="Proteomes" id="UP001180754">
    <property type="component" value="Unassembled WGS sequence"/>
</dbReference>
<dbReference type="InterPro" id="IPR042070">
    <property type="entry name" value="PucR_C-HTH_sf"/>
</dbReference>
<feature type="domain" description="CdaR GGDEF-like" evidence="5">
    <location>
        <begin position="338"/>
        <end position="452"/>
    </location>
</feature>